<evidence type="ECO:0000256" key="6">
    <source>
        <dbReference type="SAM" id="Phobius"/>
    </source>
</evidence>
<evidence type="ECO:0000313" key="9">
    <source>
        <dbReference type="EMBL" id="KPI34682.1"/>
    </source>
</evidence>
<dbReference type="GO" id="GO:0004497">
    <property type="term" value="F:monooxygenase activity"/>
    <property type="evidence" value="ECO:0007669"/>
    <property type="project" value="UniProtKB-KW"/>
</dbReference>
<evidence type="ECO:0000256" key="1">
    <source>
        <dbReference type="ARBA" id="ARBA00001974"/>
    </source>
</evidence>
<dbReference type="PROSITE" id="PS51257">
    <property type="entry name" value="PROKAR_LIPOPROTEIN"/>
    <property type="match status" value="1"/>
</dbReference>
<evidence type="ECO:0000259" key="8">
    <source>
        <dbReference type="Pfam" id="PF01494"/>
    </source>
</evidence>
<keyword evidence="7" id="KW-0732">Signal</keyword>
<keyword evidence="2" id="KW-0285">Flavoprotein</keyword>
<keyword evidence="4" id="KW-0560">Oxidoreductase</keyword>
<organism evidence="9 10">
    <name type="scientific">Cyphellophora attinorum</name>
    <dbReference type="NCBI Taxonomy" id="1664694"/>
    <lineage>
        <taxon>Eukaryota</taxon>
        <taxon>Fungi</taxon>
        <taxon>Dikarya</taxon>
        <taxon>Ascomycota</taxon>
        <taxon>Pezizomycotina</taxon>
        <taxon>Eurotiomycetes</taxon>
        <taxon>Chaetothyriomycetidae</taxon>
        <taxon>Chaetothyriales</taxon>
        <taxon>Cyphellophoraceae</taxon>
        <taxon>Cyphellophora</taxon>
    </lineage>
</organism>
<dbReference type="VEuPathDB" id="FungiDB:AB675_44"/>
<dbReference type="SUPFAM" id="SSF51905">
    <property type="entry name" value="FAD/NAD(P)-binding domain"/>
    <property type="match status" value="1"/>
</dbReference>
<gene>
    <name evidence="9" type="ORF">AB675_44</name>
</gene>
<proteinExistence type="predicted"/>
<keyword evidence="3" id="KW-0274">FAD</keyword>
<dbReference type="OrthoDB" id="47494at2759"/>
<evidence type="ECO:0000256" key="5">
    <source>
        <dbReference type="ARBA" id="ARBA00023033"/>
    </source>
</evidence>
<keyword evidence="5" id="KW-0503">Monooxygenase</keyword>
<dbReference type="PANTHER" id="PTHR47178:SF5">
    <property type="entry name" value="FAD-BINDING DOMAIN-CONTAINING PROTEIN"/>
    <property type="match status" value="1"/>
</dbReference>
<dbReference type="PRINTS" id="PR00420">
    <property type="entry name" value="RNGMNOXGNASE"/>
</dbReference>
<keyword evidence="6" id="KW-0472">Membrane</keyword>
<evidence type="ECO:0000256" key="4">
    <source>
        <dbReference type="ARBA" id="ARBA00023002"/>
    </source>
</evidence>
<reference evidence="9 10" key="1">
    <citation type="submission" date="2015-06" db="EMBL/GenBank/DDBJ databases">
        <title>Draft genome of the ant-associated black yeast Phialophora attae CBS 131958.</title>
        <authorList>
            <person name="Moreno L.F."/>
            <person name="Stielow B.J."/>
            <person name="de Hoog S."/>
            <person name="Vicente V.A."/>
            <person name="Weiss V.A."/>
            <person name="de Vries M."/>
            <person name="Cruz L.M."/>
            <person name="Souza E.M."/>
        </authorList>
    </citation>
    <scope>NUCLEOTIDE SEQUENCE [LARGE SCALE GENOMIC DNA]</scope>
    <source>
        <strain evidence="9 10">CBS 131958</strain>
    </source>
</reference>
<evidence type="ECO:0000256" key="7">
    <source>
        <dbReference type="SAM" id="SignalP"/>
    </source>
</evidence>
<dbReference type="STRING" id="1664694.A0A0N1H1J1"/>
<dbReference type="Gene3D" id="3.50.50.60">
    <property type="entry name" value="FAD/NAD(P)-binding domain"/>
    <property type="match status" value="1"/>
</dbReference>
<dbReference type="GeneID" id="28736415"/>
<feature type="signal peptide" evidence="7">
    <location>
        <begin position="1"/>
        <end position="19"/>
    </location>
</feature>
<dbReference type="InterPro" id="IPR036188">
    <property type="entry name" value="FAD/NAD-bd_sf"/>
</dbReference>
<dbReference type="PANTHER" id="PTHR47178">
    <property type="entry name" value="MONOOXYGENASE, FAD-BINDING"/>
    <property type="match status" value="1"/>
</dbReference>
<dbReference type="RefSeq" id="XP_017994645.1">
    <property type="nucleotide sequence ID" value="XM_018144641.1"/>
</dbReference>
<protein>
    <recommendedName>
        <fullName evidence="8">FAD-binding domain-containing protein</fullName>
    </recommendedName>
</protein>
<dbReference type="Pfam" id="PF01494">
    <property type="entry name" value="FAD_binding_3"/>
    <property type="match status" value="2"/>
</dbReference>
<dbReference type="EMBL" id="LFJN01000053">
    <property type="protein sequence ID" value="KPI34682.1"/>
    <property type="molecule type" value="Genomic_DNA"/>
</dbReference>
<evidence type="ECO:0000313" key="10">
    <source>
        <dbReference type="Proteomes" id="UP000038010"/>
    </source>
</evidence>
<dbReference type="Proteomes" id="UP000038010">
    <property type="component" value="Unassembled WGS sequence"/>
</dbReference>
<comment type="caution">
    <text evidence="9">The sequence shown here is derived from an EMBL/GenBank/DDBJ whole genome shotgun (WGS) entry which is preliminary data.</text>
</comment>
<evidence type="ECO:0000256" key="2">
    <source>
        <dbReference type="ARBA" id="ARBA00022630"/>
    </source>
</evidence>
<sequence length="455" mass="50727">MSSLKIIIVGGGLAGACLANGLIKNGVDVTVYERDPEKSDRGGYQIRLGQYSLDAFRLCLDQARVDAIEQKFGMSADTKSPYTAPSIYSTAFKPILDLGKLPTYSASTAIDRVVLRDFLVDPLKDHKRIKFGHNFTHYSIYRTQKDEEKVRVYFADGTTDSCDILVGADGSASKINKQVGLQNIIDISSHWVFVAKGPLPPGRLERLPKRLLSSPILVFHGGASLYYALYLPAETKKGTEDNVLFNYDQTEASFYWGLTIPKKHSVIQEPEKIADRLQFCLDYMKDWAPEYQTMLSVGSTDKDRVPVAMIPLRASEKPSEHWREELRSHPTGVSDGKGHPRVWLMGDSIHAMQPNRGMGGNQAMYDCVEMLPELLRLAAISQPQQAVSTEEVSRSVQIYEKKMLARSFTWVKKSGGTSVPDQNFNGLAGFVISTINALILPIIFYVFQGFRRAGK</sequence>
<keyword evidence="6" id="KW-1133">Transmembrane helix</keyword>
<dbReference type="InterPro" id="IPR002938">
    <property type="entry name" value="FAD-bd"/>
</dbReference>
<evidence type="ECO:0000256" key="3">
    <source>
        <dbReference type="ARBA" id="ARBA00022827"/>
    </source>
</evidence>
<name>A0A0N1H1J1_9EURO</name>
<keyword evidence="10" id="KW-1185">Reference proteome</keyword>
<feature type="transmembrane region" description="Helical" evidence="6">
    <location>
        <begin position="427"/>
        <end position="447"/>
    </location>
</feature>
<dbReference type="AlphaFoldDB" id="A0A0N1H1J1"/>
<feature type="domain" description="FAD-binding" evidence="8">
    <location>
        <begin position="341"/>
        <end position="372"/>
    </location>
</feature>
<feature type="domain" description="FAD-binding" evidence="8">
    <location>
        <begin position="5"/>
        <end position="182"/>
    </location>
</feature>
<accession>A0A0N1H1J1</accession>
<keyword evidence="6" id="KW-0812">Transmembrane</keyword>
<feature type="chain" id="PRO_5005872961" description="FAD-binding domain-containing protein" evidence="7">
    <location>
        <begin position="20"/>
        <end position="455"/>
    </location>
</feature>
<dbReference type="GO" id="GO:0071949">
    <property type="term" value="F:FAD binding"/>
    <property type="evidence" value="ECO:0007669"/>
    <property type="project" value="InterPro"/>
</dbReference>
<comment type="cofactor">
    <cofactor evidence="1">
        <name>FAD</name>
        <dbReference type="ChEBI" id="CHEBI:57692"/>
    </cofactor>
</comment>